<dbReference type="Pfam" id="PF25023">
    <property type="entry name" value="TEN_YD-shell"/>
    <property type="match status" value="1"/>
</dbReference>
<evidence type="ECO:0000256" key="1">
    <source>
        <dbReference type="ARBA" id="ARBA00022737"/>
    </source>
</evidence>
<dbReference type="PANTHER" id="PTHR32305">
    <property type="match status" value="1"/>
</dbReference>
<feature type="compositionally biased region" description="Gly residues" evidence="2">
    <location>
        <begin position="31"/>
        <end position="60"/>
    </location>
</feature>
<dbReference type="Pfam" id="PF05593">
    <property type="entry name" value="RHS_repeat"/>
    <property type="match status" value="4"/>
</dbReference>
<evidence type="ECO:0000259" key="3">
    <source>
        <dbReference type="Pfam" id="PF20148"/>
    </source>
</evidence>
<sequence>MARTAPVPNLPAIPGMNPGVFILGGGGGGGGSGGPGGGGSAGGHGAGGGHGGNSAGGGGKSAPDPNKYPECGTVSHPIDVVTGRVFTHAIPICGLPGPLPLVWERSYSSAMADRDAGLGHGWGHSLGWELEVRSHRVTVWTGLGTAVEMPKPAEGEEVLGKWGYSLRREAQAWTVDAGDGVKRRFACSRDDGRRARLTAVEDRNGNRITLTYDEKDGRIVEVIDSAGRRIRLRDRTSDEQRITTIELLDTARGAWLALGTLTCNRRGDLVAATDADGYAWHHSYDERHLLLEDTDRSGLTWHFRFDGQRRGVEAWGDYPGKVDPSLAREPPRYLHDEETQWKGIHHCKVSYWDVGFTEVADFSQVQRFHGNEHGTLDKRVIGGAVVTAAYRDDGWMTSRTNERGGTELFERNARGSAVRYTDPLGAVTSIERDANDLPVGIIDANGSLRRFERDARGNVTLYVDPTGAATFRRYDARGLVLEEISPNGERTAFSYDAHGNCAEVALASGATWRFRHDALGRRVAVIDPLGAETRYRWSARGDLVAVVGPTGATTRYGYDAEQHLTEIADANGGVTSFVWGGYHKLCVRRDANGHEVRLGYNPEGELVEVRNEKGEVHTLQRDGTGKVRKEVTFDGRTSCYSYDAAGDLILWTHGERDQVRFAYDLEGRPIRREYRDDSVELFEHDALGDLIGVTWPGGELRLDRDAAGRVVREIQILDGVEHRFESAYDREGERVLRRTSLGHTEAIERGLLGARRRTVLDGHVVVEHTSDVLGREVARSLPGGGRVESGYDILGRVERRCVVGPPREVRARPGEPAWVGPRPENVTVDLAYRYDPLGELSAAWDQGRGWTSYRYDPVGQLLARVPEQARAEVFRYDPAGNAHESGPQAARREYGRGSQLVRKGDTQYRWNAEGRLEEKSMEDPSTGTRRAWVYTWNLAGLLESVSTPEGERIEFRYDPFGRRVEMRAGKAPASPLQAFRPHGVTRFVWDGNVLVHEISRRAQAAGDPVVDIKTYCFEDDGFAPVAHRDAGGWFHYINDPIGTPERLVDGRGEMACELRREAWGRTEAAPDARTTTPFRFPGQYEDAETGLFYNRFRYYDPDVGMFASSDPIGLLGGINSYRYARNPLRWVDPLGLADPGLPELIAAFEKKYPGRPYSSGHLRKHSDGRELEIDFETDNAIIEVKGGSGKGLGRQIKDRRDCSVNPHGKPVIGYSASGLGKHSRSEIEKQGGIAADRNDLDALMDAIAPNTK</sequence>
<dbReference type="NCBIfam" id="TIGR03696">
    <property type="entry name" value="Rhs_assc_core"/>
    <property type="match status" value="1"/>
</dbReference>
<dbReference type="EMBL" id="CP012673">
    <property type="protein sequence ID" value="AUX45604.1"/>
    <property type="molecule type" value="Genomic_DNA"/>
</dbReference>
<feature type="region of interest" description="Disordered" evidence="2">
    <location>
        <begin position="31"/>
        <end position="70"/>
    </location>
</feature>
<dbReference type="NCBIfam" id="TIGR01643">
    <property type="entry name" value="YD_repeat_2x"/>
    <property type="match status" value="10"/>
</dbReference>
<dbReference type="InterPro" id="IPR022385">
    <property type="entry name" value="Rhs_assc_core"/>
</dbReference>
<evidence type="ECO:0000313" key="6">
    <source>
        <dbReference type="Proteomes" id="UP000238348"/>
    </source>
</evidence>
<proteinExistence type="predicted"/>
<gene>
    <name evidence="5" type="ORF">SOCE26_070990</name>
</gene>
<evidence type="ECO:0008006" key="7">
    <source>
        <dbReference type="Google" id="ProtNLM"/>
    </source>
</evidence>
<evidence type="ECO:0000256" key="2">
    <source>
        <dbReference type="SAM" id="MobiDB-lite"/>
    </source>
</evidence>
<evidence type="ECO:0000259" key="4">
    <source>
        <dbReference type="Pfam" id="PF25023"/>
    </source>
</evidence>
<dbReference type="InterPro" id="IPR050708">
    <property type="entry name" value="T6SS_VgrG/RHS"/>
</dbReference>
<evidence type="ECO:0000313" key="5">
    <source>
        <dbReference type="EMBL" id="AUX45604.1"/>
    </source>
</evidence>
<dbReference type="InterPro" id="IPR056823">
    <property type="entry name" value="TEN-like_YD-shell"/>
</dbReference>
<protein>
    <recommendedName>
        <fullName evidence="7">Type IV secretion protein Rhs</fullName>
    </recommendedName>
</protein>
<feature type="region of interest" description="Disordered" evidence="2">
    <location>
        <begin position="878"/>
        <end position="898"/>
    </location>
</feature>
<feature type="domain" description="DUF6531" evidence="3">
    <location>
        <begin position="76"/>
        <end position="147"/>
    </location>
</feature>
<reference evidence="5 6" key="1">
    <citation type="submission" date="2015-09" db="EMBL/GenBank/DDBJ databases">
        <title>Sorangium comparison.</title>
        <authorList>
            <person name="Zaburannyi N."/>
            <person name="Bunk B."/>
            <person name="Overmann J."/>
            <person name="Mueller R."/>
        </authorList>
    </citation>
    <scope>NUCLEOTIDE SEQUENCE [LARGE SCALE GENOMIC DNA]</scope>
    <source>
        <strain evidence="5 6">So ce26</strain>
    </source>
</reference>
<accession>A0A2L0F231</accession>
<dbReference type="AlphaFoldDB" id="A0A2L0F231"/>
<dbReference type="SUPFAM" id="SSF69304">
    <property type="entry name" value="Tricorn protease N-terminal domain"/>
    <property type="match status" value="1"/>
</dbReference>
<organism evidence="5 6">
    <name type="scientific">Sorangium cellulosum</name>
    <name type="common">Polyangium cellulosum</name>
    <dbReference type="NCBI Taxonomy" id="56"/>
    <lineage>
        <taxon>Bacteria</taxon>
        <taxon>Pseudomonadati</taxon>
        <taxon>Myxococcota</taxon>
        <taxon>Polyangia</taxon>
        <taxon>Polyangiales</taxon>
        <taxon>Polyangiaceae</taxon>
        <taxon>Sorangium</taxon>
    </lineage>
</organism>
<dbReference type="Proteomes" id="UP000238348">
    <property type="component" value="Chromosome"/>
</dbReference>
<name>A0A2L0F231_SORCE</name>
<dbReference type="InterPro" id="IPR006530">
    <property type="entry name" value="YD"/>
</dbReference>
<dbReference type="PANTHER" id="PTHR32305:SF15">
    <property type="entry name" value="PROTEIN RHSA-RELATED"/>
    <property type="match status" value="1"/>
</dbReference>
<dbReference type="RefSeq" id="WP_199789404.1">
    <property type="nucleotide sequence ID" value="NZ_CP012673.1"/>
</dbReference>
<dbReference type="Gene3D" id="2.180.10.10">
    <property type="entry name" value="RHS repeat-associated core"/>
    <property type="match status" value="3"/>
</dbReference>
<keyword evidence="1" id="KW-0677">Repeat</keyword>
<dbReference type="Pfam" id="PF20148">
    <property type="entry name" value="DUF6531"/>
    <property type="match status" value="1"/>
</dbReference>
<feature type="domain" description="Teneurin-like YD-shell" evidence="4">
    <location>
        <begin position="850"/>
        <end position="1110"/>
    </location>
</feature>
<dbReference type="InterPro" id="IPR031325">
    <property type="entry name" value="RHS_repeat"/>
</dbReference>
<dbReference type="InterPro" id="IPR045351">
    <property type="entry name" value="DUF6531"/>
</dbReference>